<dbReference type="InterPro" id="IPR015943">
    <property type="entry name" value="WD40/YVTN_repeat-like_dom_sf"/>
</dbReference>
<dbReference type="PANTHER" id="PTHR16017:SF0">
    <property type="entry name" value="WD REPEAT-CONTAINING PROTEIN 70"/>
    <property type="match status" value="1"/>
</dbReference>
<dbReference type="GO" id="GO:0005634">
    <property type="term" value="C:nucleus"/>
    <property type="evidence" value="ECO:0007669"/>
    <property type="project" value="TreeGrafter"/>
</dbReference>
<dbReference type="EMBL" id="LXFE01000132">
    <property type="protein sequence ID" value="OLL26932.1"/>
    <property type="molecule type" value="Genomic_DNA"/>
</dbReference>
<dbReference type="SMART" id="SM00320">
    <property type="entry name" value="WD40"/>
    <property type="match status" value="5"/>
</dbReference>
<evidence type="ECO:0000313" key="6">
    <source>
        <dbReference type="Proteomes" id="UP000186594"/>
    </source>
</evidence>
<evidence type="ECO:0000256" key="1">
    <source>
        <dbReference type="ARBA" id="ARBA00022574"/>
    </source>
</evidence>
<dbReference type="GO" id="GO:0035861">
    <property type="term" value="C:site of double-strand break"/>
    <property type="evidence" value="ECO:0007669"/>
    <property type="project" value="TreeGrafter"/>
</dbReference>
<gene>
    <name evidence="5" type="ORF">NEOLI_000723</name>
</gene>
<evidence type="ECO:0000313" key="5">
    <source>
        <dbReference type="EMBL" id="OLL26932.1"/>
    </source>
</evidence>
<dbReference type="InterPro" id="IPR020472">
    <property type="entry name" value="WD40_PAC1"/>
</dbReference>
<proteinExistence type="predicted"/>
<keyword evidence="6" id="KW-1185">Reference proteome</keyword>
<feature type="repeat" description="WD" evidence="3">
    <location>
        <begin position="292"/>
        <end position="324"/>
    </location>
</feature>
<organism evidence="5 6">
    <name type="scientific">Neolecta irregularis (strain DAH-3)</name>
    <dbReference type="NCBI Taxonomy" id="1198029"/>
    <lineage>
        <taxon>Eukaryota</taxon>
        <taxon>Fungi</taxon>
        <taxon>Dikarya</taxon>
        <taxon>Ascomycota</taxon>
        <taxon>Taphrinomycotina</taxon>
        <taxon>Neolectales</taxon>
        <taxon>Neolectaceae</taxon>
        <taxon>Neolecta</taxon>
    </lineage>
</organism>
<dbReference type="AlphaFoldDB" id="A0A1U7LWK9"/>
<comment type="caution">
    <text evidence="5">The sequence shown here is derived from an EMBL/GenBank/DDBJ whole genome shotgun (WGS) entry which is preliminary data.</text>
</comment>
<name>A0A1U7LWK9_NEOID</name>
<feature type="repeat" description="WD" evidence="3">
    <location>
        <begin position="236"/>
        <end position="268"/>
    </location>
</feature>
<evidence type="ECO:0000256" key="4">
    <source>
        <dbReference type="SAM" id="MobiDB-lite"/>
    </source>
</evidence>
<dbReference type="OrthoDB" id="10264376at2759"/>
<sequence>MPLDGNEDDLKKYFPTAFGKQTTAQNLERKFNETKRSVNVVKKQNNKNKVDSEDYEINSESLPKPGFSSSEDEDDDLPITHELALLSHTRAVSTLTLDPSGSRLLSGGHDFCMKFWDFAGMSSSARAFRSLDPIPNHRLHHIQYSVSGDSVLIIGGNSQPKIVDREGTELAEYIRGDMYLRDLRNTDGHVAETTHGAWNPIDRQTFITSSVDSTIRIWDVNRKSKNSSVIFLSSKQKGQKTEVTTCAYSPDGNTIAAAGKDGTLNLWNANGPFHRPTFGVVNGHTAGSHTSSVLFSRDGRMLVSRGGDDTVKLWDTRNFTKAVRSKEGLDNAFSETNIVYSPDQQYLCSGISVSPESDGTGSLMVLDAMTLETVQQVPIEKASVISCLWHGKLNQIIIGSSNGKITVLYSPELSTNGAKLALSKTRKKRFIDDDASLTTDIDGSTLVNVLPSGNPDPTDSTQVSSRRLANMNRKDPIKSKKPDLPFGGLWGTGGLYGKKREPEKISENLESMRDEDPRVALLKYDELSKNDPMFTRGIYQRESTANCAAYQKTQPVPVFGEFEEEEEHQDKKLKRYQ</sequence>
<dbReference type="Proteomes" id="UP000186594">
    <property type="component" value="Unassembled WGS sequence"/>
</dbReference>
<dbReference type="PROSITE" id="PS50294">
    <property type="entry name" value="WD_REPEATS_REGION"/>
    <property type="match status" value="3"/>
</dbReference>
<feature type="repeat" description="WD" evidence="3">
    <location>
        <begin position="85"/>
        <end position="126"/>
    </location>
</feature>
<feature type="repeat" description="WD" evidence="3">
    <location>
        <begin position="186"/>
        <end position="228"/>
    </location>
</feature>
<dbReference type="Pfam" id="PF00400">
    <property type="entry name" value="WD40"/>
    <property type="match status" value="4"/>
</dbReference>
<dbReference type="Gene3D" id="2.130.10.10">
    <property type="entry name" value="YVTN repeat-like/Quinoprotein amine dehydrogenase"/>
    <property type="match status" value="2"/>
</dbReference>
<dbReference type="InterPro" id="IPR036322">
    <property type="entry name" value="WD40_repeat_dom_sf"/>
</dbReference>
<dbReference type="STRING" id="1198029.A0A1U7LWK9"/>
<keyword evidence="2" id="KW-0677">Repeat</keyword>
<evidence type="ECO:0000256" key="2">
    <source>
        <dbReference type="ARBA" id="ARBA00022737"/>
    </source>
</evidence>
<dbReference type="InterPro" id="IPR051858">
    <property type="entry name" value="WD_repeat_GAD-1"/>
</dbReference>
<keyword evidence="1 3" id="KW-0853">WD repeat</keyword>
<protein>
    <submittedName>
        <fullName evidence="5">WD repeat-containing protein 70</fullName>
    </submittedName>
</protein>
<dbReference type="SUPFAM" id="SSF50978">
    <property type="entry name" value="WD40 repeat-like"/>
    <property type="match status" value="1"/>
</dbReference>
<dbReference type="PRINTS" id="PR00320">
    <property type="entry name" value="GPROTEINBRPT"/>
</dbReference>
<dbReference type="PROSITE" id="PS50082">
    <property type="entry name" value="WD_REPEATS_2"/>
    <property type="match status" value="4"/>
</dbReference>
<accession>A0A1U7LWK9</accession>
<evidence type="ECO:0000256" key="3">
    <source>
        <dbReference type="PROSITE-ProRule" id="PRU00221"/>
    </source>
</evidence>
<dbReference type="PANTHER" id="PTHR16017">
    <property type="entry name" value="GASTRULATION DEFECTIVE PROTEIN 1-RELATED"/>
    <property type="match status" value="1"/>
</dbReference>
<dbReference type="InterPro" id="IPR001680">
    <property type="entry name" value="WD40_rpt"/>
</dbReference>
<reference evidence="5 6" key="1">
    <citation type="submission" date="2016-04" db="EMBL/GenBank/DDBJ databases">
        <title>Evolutionary innovation and constraint leading to complex multicellularity in the Ascomycota.</title>
        <authorList>
            <person name="Cisse O."/>
            <person name="Nguyen A."/>
            <person name="Hewitt D.A."/>
            <person name="Jedd G."/>
            <person name="Stajich J.E."/>
        </authorList>
    </citation>
    <scope>NUCLEOTIDE SEQUENCE [LARGE SCALE GENOMIC DNA]</scope>
    <source>
        <strain evidence="5 6">DAH-3</strain>
    </source>
</reference>
<dbReference type="OMA" id="KGDQYIT"/>
<feature type="region of interest" description="Disordered" evidence="4">
    <location>
        <begin position="38"/>
        <end position="74"/>
    </location>
</feature>